<keyword evidence="3" id="KW-0731">Sigma factor</keyword>
<dbReference type="Gene3D" id="1.10.10.10">
    <property type="entry name" value="Winged helix-like DNA-binding domain superfamily/Winged helix DNA-binding domain"/>
    <property type="match status" value="1"/>
</dbReference>
<evidence type="ECO:0000313" key="8">
    <source>
        <dbReference type="EMBL" id="MCS7477232.1"/>
    </source>
</evidence>
<dbReference type="InterPro" id="IPR007627">
    <property type="entry name" value="RNA_pol_sigma70_r2"/>
</dbReference>
<dbReference type="PANTHER" id="PTHR43133:SF50">
    <property type="entry name" value="ECF RNA POLYMERASE SIGMA FACTOR SIGM"/>
    <property type="match status" value="1"/>
</dbReference>
<dbReference type="EMBL" id="JANYMP010000004">
    <property type="protein sequence ID" value="MCS7477232.1"/>
    <property type="molecule type" value="Genomic_DNA"/>
</dbReference>
<dbReference type="InterPro" id="IPR013325">
    <property type="entry name" value="RNA_pol_sigma_r2"/>
</dbReference>
<dbReference type="InterPro" id="IPR036388">
    <property type="entry name" value="WH-like_DNA-bd_sf"/>
</dbReference>
<dbReference type="InterPro" id="IPR014284">
    <property type="entry name" value="RNA_pol_sigma-70_dom"/>
</dbReference>
<sequence length="166" mass="18953">MRTEQQASFVEYVRSRGPWMLRVALRLCRDRHNAEDLVQTSQTKLYAHWNRLRSVENLDAYVRTIILRTHIGDRRTGWAKRVDLHPAHEDLPWDEADHAARLVLREAVEGLAPRQRATIVMRYYLDMSVEQTAAALDVTAGTVKSQTSRGLDALRGVLEHGGVRAA</sequence>
<evidence type="ECO:0000259" key="7">
    <source>
        <dbReference type="Pfam" id="PF08281"/>
    </source>
</evidence>
<comment type="caution">
    <text evidence="8">The sequence shown here is derived from an EMBL/GenBank/DDBJ whole genome shotgun (WGS) entry which is preliminary data.</text>
</comment>
<dbReference type="RefSeq" id="WP_259622744.1">
    <property type="nucleotide sequence ID" value="NZ_JANYMP010000004.1"/>
</dbReference>
<comment type="similarity">
    <text evidence="1">Belongs to the sigma-70 factor family. ECF subfamily.</text>
</comment>
<dbReference type="Gene3D" id="1.10.1740.10">
    <property type="match status" value="1"/>
</dbReference>
<accession>A0A9X2VJF9</accession>
<reference evidence="8" key="1">
    <citation type="submission" date="2022-08" db="EMBL/GenBank/DDBJ databases">
        <authorList>
            <person name="Tistechok S."/>
            <person name="Samborskyy M."/>
            <person name="Roman I."/>
        </authorList>
    </citation>
    <scope>NUCLEOTIDE SEQUENCE</scope>
    <source>
        <strain evidence="8">DSM 103496</strain>
    </source>
</reference>
<keyword evidence="5" id="KW-0804">Transcription</keyword>
<dbReference type="AlphaFoldDB" id="A0A9X2VJF9"/>
<evidence type="ECO:0000256" key="3">
    <source>
        <dbReference type="ARBA" id="ARBA00023082"/>
    </source>
</evidence>
<evidence type="ECO:0000256" key="1">
    <source>
        <dbReference type="ARBA" id="ARBA00010641"/>
    </source>
</evidence>
<dbReference type="GO" id="GO:0016987">
    <property type="term" value="F:sigma factor activity"/>
    <property type="evidence" value="ECO:0007669"/>
    <property type="project" value="UniProtKB-KW"/>
</dbReference>
<evidence type="ECO:0000259" key="6">
    <source>
        <dbReference type="Pfam" id="PF04542"/>
    </source>
</evidence>
<dbReference type="SUPFAM" id="SSF88659">
    <property type="entry name" value="Sigma3 and sigma4 domains of RNA polymerase sigma factors"/>
    <property type="match status" value="1"/>
</dbReference>
<protein>
    <submittedName>
        <fullName evidence="8">SigE family RNA polymerase sigma factor</fullName>
    </submittedName>
</protein>
<name>A0A9X2VJF9_9PSEU</name>
<feature type="domain" description="RNA polymerase sigma factor 70 region 4 type 2" evidence="7">
    <location>
        <begin position="103"/>
        <end position="154"/>
    </location>
</feature>
<dbReference type="InterPro" id="IPR013249">
    <property type="entry name" value="RNA_pol_sigma70_r4_t2"/>
</dbReference>
<dbReference type="NCBIfam" id="TIGR02937">
    <property type="entry name" value="sigma70-ECF"/>
    <property type="match status" value="1"/>
</dbReference>
<dbReference type="Pfam" id="PF04542">
    <property type="entry name" value="Sigma70_r2"/>
    <property type="match status" value="1"/>
</dbReference>
<evidence type="ECO:0000256" key="4">
    <source>
        <dbReference type="ARBA" id="ARBA00023125"/>
    </source>
</evidence>
<keyword evidence="4" id="KW-0238">DNA-binding</keyword>
<keyword evidence="9" id="KW-1185">Reference proteome</keyword>
<dbReference type="InterPro" id="IPR039425">
    <property type="entry name" value="RNA_pol_sigma-70-like"/>
</dbReference>
<dbReference type="GO" id="GO:0006352">
    <property type="term" value="P:DNA-templated transcription initiation"/>
    <property type="evidence" value="ECO:0007669"/>
    <property type="project" value="InterPro"/>
</dbReference>
<evidence type="ECO:0000256" key="2">
    <source>
        <dbReference type="ARBA" id="ARBA00023015"/>
    </source>
</evidence>
<keyword evidence="2" id="KW-0805">Transcription regulation</keyword>
<proteinExistence type="inferred from homology"/>
<dbReference type="GO" id="GO:0003677">
    <property type="term" value="F:DNA binding"/>
    <property type="evidence" value="ECO:0007669"/>
    <property type="project" value="UniProtKB-KW"/>
</dbReference>
<evidence type="ECO:0000256" key="5">
    <source>
        <dbReference type="ARBA" id="ARBA00023163"/>
    </source>
</evidence>
<dbReference type="PANTHER" id="PTHR43133">
    <property type="entry name" value="RNA POLYMERASE ECF-TYPE SIGMA FACTO"/>
    <property type="match status" value="1"/>
</dbReference>
<dbReference type="Proteomes" id="UP001141259">
    <property type="component" value="Unassembled WGS sequence"/>
</dbReference>
<dbReference type="InterPro" id="IPR013324">
    <property type="entry name" value="RNA_pol_sigma_r3/r4-like"/>
</dbReference>
<dbReference type="CDD" id="cd06171">
    <property type="entry name" value="Sigma70_r4"/>
    <property type="match status" value="1"/>
</dbReference>
<feature type="domain" description="RNA polymerase sigma-70 region 2" evidence="6">
    <location>
        <begin position="13"/>
        <end position="72"/>
    </location>
</feature>
<organism evidence="8 9">
    <name type="scientific">Umezawaea endophytica</name>
    <dbReference type="NCBI Taxonomy" id="1654476"/>
    <lineage>
        <taxon>Bacteria</taxon>
        <taxon>Bacillati</taxon>
        <taxon>Actinomycetota</taxon>
        <taxon>Actinomycetes</taxon>
        <taxon>Pseudonocardiales</taxon>
        <taxon>Pseudonocardiaceae</taxon>
        <taxon>Umezawaea</taxon>
    </lineage>
</organism>
<evidence type="ECO:0000313" key="9">
    <source>
        <dbReference type="Proteomes" id="UP001141259"/>
    </source>
</evidence>
<gene>
    <name evidence="8" type="ORF">NZH93_10245</name>
</gene>
<dbReference type="SUPFAM" id="SSF88946">
    <property type="entry name" value="Sigma2 domain of RNA polymerase sigma factors"/>
    <property type="match status" value="1"/>
</dbReference>
<dbReference type="Pfam" id="PF08281">
    <property type="entry name" value="Sigma70_r4_2"/>
    <property type="match status" value="1"/>
</dbReference>